<dbReference type="Pfam" id="PF18911">
    <property type="entry name" value="PKD_4"/>
    <property type="match status" value="1"/>
</dbReference>
<dbReference type="EMBL" id="SZQL01000017">
    <property type="protein sequence ID" value="TKK65962.1"/>
    <property type="molecule type" value="Genomic_DNA"/>
</dbReference>
<dbReference type="NCBIfam" id="TIGR04131">
    <property type="entry name" value="Bac_Flav_CTERM"/>
    <property type="match status" value="1"/>
</dbReference>
<evidence type="ECO:0000256" key="1">
    <source>
        <dbReference type="SAM" id="SignalP"/>
    </source>
</evidence>
<dbReference type="Pfam" id="PF13585">
    <property type="entry name" value="CHU_C"/>
    <property type="match status" value="1"/>
</dbReference>
<dbReference type="SUPFAM" id="SSF49299">
    <property type="entry name" value="PKD domain"/>
    <property type="match status" value="2"/>
</dbReference>
<feature type="chain" id="PRO_5020468460" evidence="1">
    <location>
        <begin position="20"/>
        <end position="869"/>
    </location>
</feature>
<sequence length="869" mass="93215">MKKYVLLYLSFFWVHTAIADHITGGEIYYSLTGISGGQYQYSITLKLFMVCNTERQFNNPTYVSFFNKGTGERVKDVSVNLARTELLSYTPGGPCISNPPTVCYRVGYYNFSITLPASEDGYILSSQVIYRVDGMKNLLAGYDQVGATYTAEIPGNALVPDAPANNSAQFTGDDLVVICANNSFSYSFAAKDKDNDQLSYSFCNAYRETSGGFSEGGTPTGPPPYTSLPYGQGYNGSLPLGANVSINPATGLLSGVAPAEGTYVISVCVAEIRNNTVIATQRKDIQITITSCSIAAATLLPEYNLCGDTKNISIRNMSNSPLIKTFDWQFTNAAGAIVYTTTQQQANYTFPDTGIYKVKLIINKSDACSDSAVSMVRVYPGFVPGFRFNGICLNKPTQFTDTSVSVYGNVNSWNWDFGDNNSLADASGLQHPAYTYTTAGTKNVRLITSDSKGCTDTVFGNVTIVDKPPLATAFKDTLICKRDSVQLFTTGSGNYTWSPNIFITATNIASPIVSPPVTTTYYVDLNDNGCLNRDSLTIHVVDQVALQAMGDTTICSGDTITLGIISNGLKYSWTPASSLINAGIKNPLAVTSATTTYEVLAQIGSCSAKENITISTIDYPVAIAGNDTMICFQTGAELHGITDGSSFTWSPSATLQYASTLHPVAYPASTTAYVLSAWNTKGCPKPGRDTVTVTVLPPIHAFAGNDTAIVAGQTLQLNASGGIKYNWLPATGLSDAGIANPLALYSSPSEGIRYKVYVYNEAGCVDSASLTVKVFGTLPTVFVPTGFTPNGDGRNDVLKPIAVGMQRMELFNIYNRWGQLLFSTAANGKGWDGTVSGQKQSAGTYIWMLKAVDYTGAQYMQRGTVVLIR</sequence>
<dbReference type="InterPro" id="IPR035986">
    <property type="entry name" value="PKD_dom_sf"/>
</dbReference>
<dbReference type="RefSeq" id="WP_137263270.1">
    <property type="nucleotide sequence ID" value="NZ_SZQL01000017.1"/>
</dbReference>
<name>A0A4U3KUD8_9BACT</name>
<evidence type="ECO:0000313" key="4">
    <source>
        <dbReference type="Proteomes" id="UP000305848"/>
    </source>
</evidence>
<dbReference type="InterPro" id="IPR000601">
    <property type="entry name" value="PKD_dom"/>
</dbReference>
<dbReference type="PROSITE" id="PS50093">
    <property type="entry name" value="PKD"/>
    <property type="match status" value="1"/>
</dbReference>
<accession>A0A4U3KUD8</accession>
<evidence type="ECO:0000259" key="2">
    <source>
        <dbReference type="PROSITE" id="PS50093"/>
    </source>
</evidence>
<dbReference type="CDD" id="cd00146">
    <property type="entry name" value="PKD"/>
    <property type="match status" value="1"/>
</dbReference>
<dbReference type="InterPro" id="IPR026341">
    <property type="entry name" value="T9SS_type_B"/>
</dbReference>
<feature type="signal peptide" evidence="1">
    <location>
        <begin position="1"/>
        <end position="19"/>
    </location>
</feature>
<keyword evidence="1" id="KW-0732">Signal</keyword>
<dbReference type="InterPro" id="IPR013783">
    <property type="entry name" value="Ig-like_fold"/>
</dbReference>
<dbReference type="AlphaFoldDB" id="A0A4U3KUD8"/>
<evidence type="ECO:0000313" key="3">
    <source>
        <dbReference type="EMBL" id="TKK65962.1"/>
    </source>
</evidence>
<feature type="domain" description="PKD" evidence="2">
    <location>
        <begin position="412"/>
        <end position="464"/>
    </location>
</feature>
<gene>
    <name evidence="3" type="ORF">FC093_18330</name>
</gene>
<proteinExistence type="predicted"/>
<protein>
    <submittedName>
        <fullName evidence="3">T9SS type B sorting domain-containing protein</fullName>
    </submittedName>
</protein>
<dbReference type="Gene3D" id="2.60.40.10">
    <property type="entry name" value="Immunoglobulins"/>
    <property type="match status" value="2"/>
</dbReference>
<dbReference type="InterPro" id="IPR022409">
    <property type="entry name" value="PKD/Chitinase_dom"/>
</dbReference>
<keyword evidence="4" id="KW-1185">Reference proteome</keyword>
<dbReference type="Proteomes" id="UP000305848">
    <property type="component" value="Unassembled WGS sequence"/>
</dbReference>
<comment type="caution">
    <text evidence="3">The sequence shown here is derived from an EMBL/GenBank/DDBJ whole genome shotgun (WGS) entry which is preliminary data.</text>
</comment>
<dbReference type="OrthoDB" id="1490014at2"/>
<organism evidence="3 4">
    <name type="scientific">Ilyomonas limi</name>
    <dbReference type="NCBI Taxonomy" id="2575867"/>
    <lineage>
        <taxon>Bacteria</taxon>
        <taxon>Pseudomonadati</taxon>
        <taxon>Bacteroidota</taxon>
        <taxon>Chitinophagia</taxon>
        <taxon>Chitinophagales</taxon>
        <taxon>Chitinophagaceae</taxon>
        <taxon>Ilyomonas</taxon>
    </lineage>
</organism>
<dbReference type="SMART" id="SM00089">
    <property type="entry name" value="PKD"/>
    <property type="match status" value="2"/>
</dbReference>
<reference evidence="3 4" key="1">
    <citation type="submission" date="2019-05" db="EMBL/GenBank/DDBJ databases">
        <title>Panacibacter sp. strain 17mud1-8 Genome sequencing and assembly.</title>
        <authorList>
            <person name="Chhetri G."/>
        </authorList>
    </citation>
    <scope>NUCLEOTIDE SEQUENCE [LARGE SCALE GENOMIC DNA]</scope>
    <source>
        <strain evidence="3 4">17mud1-8</strain>
    </source>
</reference>